<feature type="domain" description="OmpR/PhoB-type" evidence="11">
    <location>
        <begin position="130"/>
        <end position="224"/>
    </location>
</feature>
<dbReference type="SUPFAM" id="SSF52172">
    <property type="entry name" value="CheY-like"/>
    <property type="match status" value="1"/>
</dbReference>
<evidence type="ECO:0000313" key="13">
    <source>
        <dbReference type="Proteomes" id="UP000007564"/>
    </source>
</evidence>
<dbReference type="Proteomes" id="UP000007564">
    <property type="component" value="Chromosome"/>
</dbReference>
<dbReference type="PROSITE" id="PS51755">
    <property type="entry name" value="OMPR_PHOB"/>
    <property type="match status" value="1"/>
</dbReference>
<dbReference type="SMART" id="SM00862">
    <property type="entry name" value="Trans_reg_C"/>
    <property type="match status" value="1"/>
</dbReference>
<dbReference type="GO" id="GO:0005829">
    <property type="term" value="C:cytosol"/>
    <property type="evidence" value="ECO:0007669"/>
    <property type="project" value="TreeGrafter"/>
</dbReference>
<organism evidence="12 13">
    <name type="scientific">Bordetella bronchiseptica 253</name>
    <dbReference type="NCBI Taxonomy" id="568707"/>
    <lineage>
        <taxon>Bacteria</taxon>
        <taxon>Pseudomonadati</taxon>
        <taxon>Pseudomonadota</taxon>
        <taxon>Betaproteobacteria</taxon>
        <taxon>Burkholderiales</taxon>
        <taxon>Alcaligenaceae</taxon>
        <taxon>Bordetella</taxon>
    </lineage>
</organism>
<evidence type="ECO:0000256" key="5">
    <source>
        <dbReference type="ARBA" id="ARBA00023015"/>
    </source>
</evidence>
<dbReference type="Pfam" id="PF00486">
    <property type="entry name" value="Trans_reg_C"/>
    <property type="match status" value="1"/>
</dbReference>
<accession>A0A0C6P2N2</accession>
<feature type="domain" description="Response regulatory" evidence="10">
    <location>
        <begin position="3"/>
        <end position="122"/>
    </location>
</feature>
<dbReference type="GO" id="GO:0006355">
    <property type="term" value="P:regulation of DNA-templated transcription"/>
    <property type="evidence" value="ECO:0007669"/>
    <property type="project" value="InterPro"/>
</dbReference>
<dbReference type="InterPro" id="IPR039420">
    <property type="entry name" value="WalR-like"/>
</dbReference>
<evidence type="ECO:0000259" key="11">
    <source>
        <dbReference type="PROSITE" id="PS51755"/>
    </source>
</evidence>
<evidence type="ECO:0000313" key="12">
    <source>
        <dbReference type="EMBL" id="CCJ52902.1"/>
    </source>
</evidence>
<evidence type="ECO:0000256" key="6">
    <source>
        <dbReference type="ARBA" id="ARBA00023125"/>
    </source>
</evidence>
<gene>
    <name evidence="12" type="ORF">BN112_0984</name>
</gene>
<keyword evidence="3 8" id="KW-0597">Phosphoprotein</keyword>
<dbReference type="GO" id="GO:0000976">
    <property type="term" value="F:transcription cis-regulatory region binding"/>
    <property type="evidence" value="ECO:0007669"/>
    <property type="project" value="TreeGrafter"/>
</dbReference>
<dbReference type="InterPro" id="IPR001867">
    <property type="entry name" value="OmpR/PhoB-type_DNA-bd"/>
</dbReference>
<dbReference type="Gene3D" id="6.10.250.690">
    <property type="match status" value="1"/>
</dbReference>
<dbReference type="PANTHER" id="PTHR48111">
    <property type="entry name" value="REGULATOR OF RPOS"/>
    <property type="match status" value="1"/>
</dbReference>
<dbReference type="KEGG" id="bbh:BN112_0984"/>
<dbReference type="PANTHER" id="PTHR48111:SF35">
    <property type="entry name" value="TRANSCRIPTIONAL REGULATORY PROTEIN QSEB"/>
    <property type="match status" value="1"/>
</dbReference>
<keyword evidence="4" id="KW-0902">Two-component regulatory system</keyword>
<evidence type="ECO:0000256" key="3">
    <source>
        <dbReference type="ARBA" id="ARBA00022553"/>
    </source>
</evidence>
<dbReference type="InterPro" id="IPR011006">
    <property type="entry name" value="CheY-like_superfamily"/>
</dbReference>
<dbReference type="CDD" id="cd17624">
    <property type="entry name" value="REC_OmpR_PmrA-like"/>
    <property type="match status" value="1"/>
</dbReference>
<reference evidence="12 13" key="1">
    <citation type="journal article" date="2012" name="BMC Genomics">
        <title>Comparative genomics of the classical Bordetella subspecies: the evolution and exchange of virulence-associated diversity amongst closely related pathogens.</title>
        <authorList>
            <person name="Park J."/>
            <person name="Zhang Y."/>
            <person name="Buboltz A.M."/>
            <person name="Zhang X."/>
            <person name="Schuster S.C."/>
            <person name="Ahuja U."/>
            <person name="Liu M."/>
            <person name="Miller J.F."/>
            <person name="Sebaihia M."/>
            <person name="Bentley S.D."/>
            <person name="Parkhill J."/>
            <person name="Harvill E.T."/>
        </authorList>
    </citation>
    <scope>NUCLEOTIDE SEQUENCE [LARGE SCALE GENOMIC DNA]</scope>
    <source>
        <strain evidence="12 13">253</strain>
    </source>
</reference>
<evidence type="ECO:0000256" key="4">
    <source>
        <dbReference type="ARBA" id="ARBA00023012"/>
    </source>
</evidence>
<dbReference type="OrthoDB" id="9802426at2"/>
<evidence type="ECO:0000259" key="10">
    <source>
        <dbReference type="PROSITE" id="PS50110"/>
    </source>
</evidence>
<sequence length="227" mass="25127">MTHLLLVEDDPMLGDALQTALQTALQRELGARVDWVRDGAQAQLALVDHAYQLILLDIGLPGPSGLALLRALREGYDTTPVLLVTARDQLSDRIRGLDGGADDYIVKPFELDELLARLRAVLRRSHNQVAPLMRHGELLVDPAARQVSRAGRPVALSQSEYRTLLALMQRRGRTVSREQLEHDVYGASVALESNTVAVYVHQLRRKLGDDLIETVHGYGYRIGQEGA</sequence>
<dbReference type="CDD" id="cd00383">
    <property type="entry name" value="trans_reg_C"/>
    <property type="match status" value="1"/>
</dbReference>
<comment type="subcellular location">
    <subcellularLocation>
        <location evidence="1">Cytoplasm</location>
    </subcellularLocation>
</comment>
<dbReference type="SMART" id="SM00448">
    <property type="entry name" value="REC"/>
    <property type="match status" value="1"/>
</dbReference>
<dbReference type="AlphaFoldDB" id="A0A0C6P2N2"/>
<proteinExistence type="predicted"/>
<protein>
    <submittedName>
        <fullName evidence="12">Putative two-component response regulator</fullName>
    </submittedName>
</protein>
<keyword evidence="5" id="KW-0805">Transcription regulation</keyword>
<evidence type="ECO:0000256" key="8">
    <source>
        <dbReference type="PROSITE-ProRule" id="PRU00169"/>
    </source>
</evidence>
<dbReference type="GO" id="GO:0032993">
    <property type="term" value="C:protein-DNA complex"/>
    <property type="evidence" value="ECO:0007669"/>
    <property type="project" value="TreeGrafter"/>
</dbReference>
<feature type="DNA-binding region" description="OmpR/PhoB-type" evidence="9">
    <location>
        <begin position="130"/>
        <end position="224"/>
    </location>
</feature>
<feature type="modified residue" description="4-aspartylphosphate" evidence="8">
    <location>
        <position position="57"/>
    </location>
</feature>
<dbReference type="InterPro" id="IPR036388">
    <property type="entry name" value="WH-like_DNA-bd_sf"/>
</dbReference>
<evidence type="ECO:0000256" key="7">
    <source>
        <dbReference type="ARBA" id="ARBA00023163"/>
    </source>
</evidence>
<keyword evidence="7" id="KW-0804">Transcription</keyword>
<name>A0A0C6P2N2_BORBO</name>
<evidence type="ECO:0000256" key="1">
    <source>
        <dbReference type="ARBA" id="ARBA00004496"/>
    </source>
</evidence>
<dbReference type="InterPro" id="IPR001789">
    <property type="entry name" value="Sig_transdc_resp-reg_receiver"/>
</dbReference>
<dbReference type="HOGENOM" id="CLU_000445_30_1_4"/>
<keyword evidence="6 9" id="KW-0238">DNA-binding</keyword>
<dbReference type="Pfam" id="PF00072">
    <property type="entry name" value="Response_reg"/>
    <property type="match status" value="1"/>
</dbReference>
<keyword evidence="2" id="KW-0963">Cytoplasm</keyword>
<evidence type="ECO:0000256" key="2">
    <source>
        <dbReference type="ARBA" id="ARBA00022490"/>
    </source>
</evidence>
<dbReference type="EMBL" id="HE965806">
    <property type="protein sequence ID" value="CCJ52902.1"/>
    <property type="molecule type" value="Genomic_DNA"/>
</dbReference>
<evidence type="ECO:0000256" key="9">
    <source>
        <dbReference type="PROSITE-ProRule" id="PRU01091"/>
    </source>
</evidence>
<dbReference type="GO" id="GO:0000156">
    <property type="term" value="F:phosphorelay response regulator activity"/>
    <property type="evidence" value="ECO:0007669"/>
    <property type="project" value="TreeGrafter"/>
</dbReference>
<dbReference type="PROSITE" id="PS50110">
    <property type="entry name" value="RESPONSE_REGULATORY"/>
    <property type="match status" value="1"/>
</dbReference>
<dbReference type="Gene3D" id="1.10.10.10">
    <property type="entry name" value="Winged helix-like DNA-binding domain superfamily/Winged helix DNA-binding domain"/>
    <property type="match status" value="1"/>
</dbReference>
<dbReference type="RefSeq" id="WP_015063939.1">
    <property type="nucleotide sequence ID" value="NC_019382.1"/>
</dbReference>
<dbReference type="Gene3D" id="3.40.50.2300">
    <property type="match status" value="1"/>
</dbReference>